<comment type="caution">
    <text evidence="1">The sequence shown here is derived from an EMBL/GenBank/DDBJ whole genome shotgun (WGS) entry which is preliminary data.</text>
</comment>
<dbReference type="AlphaFoldDB" id="J9FK97"/>
<evidence type="ECO:0000313" key="1">
    <source>
        <dbReference type="EMBL" id="EJW87779.1"/>
    </source>
</evidence>
<reference evidence="2" key="1">
    <citation type="submission" date="2012-08" db="EMBL/GenBank/DDBJ databases">
        <title>The Genome Sequence of Wuchereria bancrofti.</title>
        <authorList>
            <person name="Nutman T.B."/>
            <person name="Fink D.L."/>
            <person name="Russ C."/>
            <person name="Young S."/>
            <person name="Zeng Q."/>
            <person name="Koehrsen M."/>
            <person name="Alvarado L."/>
            <person name="Berlin A."/>
            <person name="Chapman S.B."/>
            <person name="Chen Z."/>
            <person name="Freedman E."/>
            <person name="Gellesch M."/>
            <person name="Goldberg J."/>
            <person name="Griggs A."/>
            <person name="Gujja S."/>
            <person name="Heilman E.R."/>
            <person name="Heiman D."/>
            <person name="Hepburn T."/>
            <person name="Howarth C."/>
            <person name="Jen D."/>
            <person name="Larson L."/>
            <person name="Lewis B."/>
            <person name="Mehta T."/>
            <person name="Park D."/>
            <person name="Pearson M."/>
            <person name="Roberts A."/>
            <person name="Saif S."/>
            <person name="Shea T."/>
            <person name="Shenoy N."/>
            <person name="Sisk P."/>
            <person name="Stolte C."/>
            <person name="Sykes S."/>
            <person name="Walk T."/>
            <person name="White J."/>
            <person name="Yandava C."/>
            <person name="Haas B."/>
            <person name="Henn M.R."/>
            <person name="Nusbaum C."/>
            <person name="Birren B."/>
        </authorList>
    </citation>
    <scope>NUCLEOTIDE SEQUENCE [LARGE SCALE GENOMIC DNA]</scope>
    <source>
        <strain evidence="2">NA</strain>
    </source>
</reference>
<protein>
    <submittedName>
        <fullName evidence="1">Uncharacterized protein</fullName>
    </submittedName>
</protein>
<sequence length="126" mass="14749">MDSLKKERRAKKITTLKLFTLKRTNNSSHVTWTNDRFIEMPEMCDKRKSEITLKRASSSSYVYTTNVYTHKHKYLSASTFFDLSGTSATEPHGMGWSQYRRALFTGYHRTNTIFLSSVCFLRRIFG</sequence>
<proteinExistence type="predicted"/>
<organism evidence="1 2">
    <name type="scientific">Wuchereria bancrofti</name>
    <dbReference type="NCBI Taxonomy" id="6293"/>
    <lineage>
        <taxon>Eukaryota</taxon>
        <taxon>Metazoa</taxon>
        <taxon>Ecdysozoa</taxon>
        <taxon>Nematoda</taxon>
        <taxon>Chromadorea</taxon>
        <taxon>Rhabditida</taxon>
        <taxon>Spirurina</taxon>
        <taxon>Spiruromorpha</taxon>
        <taxon>Filarioidea</taxon>
        <taxon>Onchocercidae</taxon>
        <taxon>Wuchereria</taxon>
    </lineage>
</organism>
<dbReference type="Proteomes" id="UP000004810">
    <property type="component" value="Unassembled WGS sequence"/>
</dbReference>
<dbReference type="EMBL" id="ADBV01000293">
    <property type="protein sequence ID" value="EJW87779.1"/>
    <property type="molecule type" value="Genomic_DNA"/>
</dbReference>
<gene>
    <name evidence="1" type="ORF">WUBG_01310</name>
</gene>
<evidence type="ECO:0000313" key="2">
    <source>
        <dbReference type="Proteomes" id="UP000004810"/>
    </source>
</evidence>
<accession>J9FK97</accession>
<name>J9FK97_WUCBA</name>